<dbReference type="Proteomes" id="UP000002279">
    <property type="component" value="Chromosome 17"/>
</dbReference>
<reference evidence="2 3" key="1">
    <citation type="journal article" date="2008" name="Nature">
        <title>Genome analysis of the platypus reveals unique signatures of evolution.</title>
        <authorList>
            <person name="Warren W.C."/>
            <person name="Hillier L.W."/>
            <person name="Marshall Graves J.A."/>
            <person name="Birney E."/>
            <person name="Ponting C.P."/>
            <person name="Grutzner F."/>
            <person name="Belov K."/>
            <person name="Miller W."/>
            <person name="Clarke L."/>
            <person name="Chinwalla A.T."/>
            <person name="Yang S.P."/>
            <person name="Heger A."/>
            <person name="Locke D.P."/>
            <person name="Miethke P."/>
            <person name="Waters P.D."/>
            <person name="Veyrunes F."/>
            <person name="Fulton L."/>
            <person name="Fulton B."/>
            <person name="Graves T."/>
            <person name="Wallis J."/>
            <person name="Puente X.S."/>
            <person name="Lopez-Otin C."/>
            <person name="Ordonez G.R."/>
            <person name="Eichler E.E."/>
            <person name="Chen L."/>
            <person name="Cheng Z."/>
            <person name="Deakin J.E."/>
            <person name="Alsop A."/>
            <person name="Thompson K."/>
            <person name="Kirby P."/>
            <person name="Papenfuss A.T."/>
            <person name="Wakefield M.J."/>
            <person name="Olender T."/>
            <person name="Lancet D."/>
            <person name="Huttley G.A."/>
            <person name="Smit A.F."/>
            <person name="Pask A."/>
            <person name="Temple-Smith P."/>
            <person name="Batzer M.A."/>
            <person name="Walker J.A."/>
            <person name="Konkel M.K."/>
            <person name="Harris R.S."/>
            <person name="Whittington C.M."/>
            <person name="Wong E.S."/>
            <person name="Gemmell N.J."/>
            <person name="Buschiazzo E."/>
            <person name="Vargas Jentzsch I.M."/>
            <person name="Merkel A."/>
            <person name="Schmitz J."/>
            <person name="Zemann A."/>
            <person name="Churakov G."/>
            <person name="Kriegs J.O."/>
            <person name="Brosius J."/>
            <person name="Murchison E.P."/>
            <person name="Sachidanandam R."/>
            <person name="Smith C."/>
            <person name="Hannon G.J."/>
            <person name="Tsend-Ayush E."/>
            <person name="McMillan D."/>
            <person name="Attenborough R."/>
            <person name="Rens W."/>
            <person name="Ferguson-Smith M."/>
            <person name="Lefevre C.M."/>
            <person name="Sharp J.A."/>
            <person name="Nicholas K.R."/>
            <person name="Ray D.A."/>
            <person name="Kube M."/>
            <person name="Reinhardt R."/>
            <person name="Pringle T.H."/>
            <person name="Taylor J."/>
            <person name="Jones R.C."/>
            <person name="Nixon B."/>
            <person name="Dacheux J.L."/>
            <person name="Niwa H."/>
            <person name="Sekita Y."/>
            <person name="Huang X."/>
            <person name="Stark A."/>
            <person name="Kheradpour P."/>
            <person name="Kellis M."/>
            <person name="Flicek P."/>
            <person name="Chen Y."/>
            <person name="Webber C."/>
            <person name="Hardison R."/>
            <person name="Nelson J."/>
            <person name="Hallsworth-Pepin K."/>
            <person name="Delehaunty K."/>
            <person name="Markovic C."/>
            <person name="Minx P."/>
            <person name="Feng Y."/>
            <person name="Kremitzki C."/>
            <person name="Mitreva M."/>
            <person name="Glasscock J."/>
            <person name="Wylie T."/>
            <person name="Wohldmann P."/>
            <person name="Thiru P."/>
            <person name="Nhan M.N."/>
            <person name="Pohl C.S."/>
            <person name="Smith S.M."/>
            <person name="Hou S."/>
            <person name="Nefedov M."/>
            <person name="de Jong P.J."/>
            <person name="Renfree M.B."/>
            <person name="Mardis E.R."/>
            <person name="Wilson R.K."/>
        </authorList>
    </citation>
    <scope>NUCLEOTIDE SEQUENCE [LARGE SCALE GENOMIC DNA]</scope>
    <source>
        <strain evidence="2 3">Glennie</strain>
    </source>
</reference>
<dbReference type="Bgee" id="ENSOANG00000021654">
    <property type="expression patterns" value="Expressed in ovary and 4 other cell types or tissues"/>
</dbReference>
<evidence type="ECO:0008006" key="4">
    <source>
        <dbReference type="Google" id="ProtNLM"/>
    </source>
</evidence>
<reference evidence="2" key="2">
    <citation type="submission" date="2025-08" db="UniProtKB">
        <authorList>
            <consortium name="Ensembl"/>
        </authorList>
    </citation>
    <scope>IDENTIFICATION</scope>
    <source>
        <strain evidence="2">Glennie</strain>
    </source>
</reference>
<keyword evidence="3" id="KW-1185">Reference proteome</keyword>
<dbReference type="AlphaFoldDB" id="A0A6I8P5I2"/>
<organism evidence="2 3">
    <name type="scientific">Ornithorhynchus anatinus</name>
    <name type="common">Duckbill platypus</name>
    <dbReference type="NCBI Taxonomy" id="9258"/>
    <lineage>
        <taxon>Eukaryota</taxon>
        <taxon>Metazoa</taxon>
        <taxon>Chordata</taxon>
        <taxon>Craniata</taxon>
        <taxon>Vertebrata</taxon>
        <taxon>Euteleostomi</taxon>
        <taxon>Mammalia</taxon>
        <taxon>Monotremata</taxon>
        <taxon>Ornithorhynchidae</taxon>
        <taxon>Ornithorhynchus</taxon>
    </lineage>
</organism>
<reference evidence="2" key="3">
    <citation type="submission" date="2025-09" db="UniProtKB">
        <authorList>
            <consortium name="Ensembl"/>
        </authorList>
    </citation>
    <scope>IDENTIFICATION</scope>
    <source>
        <strain evidence="2">Glennie</strain>
    </source>
</reference>
<feature type="transmembrane region" description="Helical" evidence="1">
    <location>
        <begin position="32"/>
        <end position="54"/>
    </location>
</feature>
<accession>A0A6I8P5I2</accession>
<dbReference type="GeneTree" id="ENSGT00940000161987"/>
<protein>
    <recommendedName>
        <fullName evidence="4">C-type lectin domain-containing protein</fullName>
    </recommendedName>
</protein>
<keyword evidence="1" id="KW-0812">Transmembrane</keyword>
<name>A0A6I8P5I2_ORNAN</name>
<dbReference type="PANTHER" id="PTHR45710">
    <property type="entry name" value="C-TYPE LECTIN DOMAIN-CONTAINING PROTEIN 180"/>
    <property type="match status" value="1"/>
</dbReference>
<evidence type="ECO:0000256" key="1">
    <source>
        <dbReference type="SAM" id="Phobius"/>
    </source>
</evidence>
<dbReference type="InParanoid" id="A0A6I8P5I2"/>
<sequence>MAEQIGSSGVGDISEQGTHRGRHFSDNLDGPLLVPVPCAVLVVVIITTLTLSIITLSVGKYNCPGIWENQEPGKNVKCPASPISCPDDWIGFRGKCYLLSNIPDTWNASKRFCSNLNATLTKVESEKDLLLSLPKRHDQWTKRLPRKFIRDMQHILHTLNRRSSEGNLLGPQQTTSVGASLTLDILFQDLVGLGTQSGLQEKKKGKRFAFPTKLSLPDSGLSAGM</sequence>
<evidence type="ECO:0000313" key="2">
    <source>
        <dbReference type="Ensembl" id="ENSOANP00000049285.1"/>
    </source>
</evidence>
<proteinExistence type="predicted"/>
<dbReference type="InterPro" id="IPR016187">
    <property type="entry name" value="CTDL_fold"/>
</dbReference>
<evidence type="ECO:0000313" key="3">
    <source>
        <dbReference type="Proteomes" id="UP000002279"/>
    </source>
</evidence>
<dbReference type="PANTHER" id="PTHR45710:SF15">
    <property type="entry name" value="C-TYPE LECTIN DOMAIN FAMILY 2 MEMBER B"/>
    <property type="match status" value="1"/>
</dbReference>
<keyword evidence="1" id="KW-1133">Transmembrane helix</keyword>
<dbReference type="InterPro" id="IPR050828">
    <property type="entry name" value="C-type_lectin/matrix_domain"/>
</dbReference>
<keyword evidence="1" id="KW-0472">Membrane</keyword>
<dbReference type="Ensembl" id="ENSOANT00000054880.1">
    <property type="protein sequence ID" value="ENSOANP00000049285.1"/>
    <property type="gene ID" value="ENSOANG00000021654.3"/>
</dbReference>
<dbReference type="SUPFAM" id="SSF56436">
    <property type="entry name" value="C-type lectin-like"/>
    <property type="match status" value="1"/>
</dbReference>
<dbReference type="Gene3D" id="3.10.100.10">
    <property type="entry name" value="Mannose-Binding Protein A, subunit A"/>
    <property type="match status" value="1"/>
</dbReference>
<gene>
    <name evidence="2" type="primary">LOC100091714</name>
</gene>
<dbReference type="InterPro" id="IPR016186">
    <property type="entry name" value="C-type_lectin-like/link_sf"/>
</dbReference>